<accession>A0A481YTL0</accession>
<sequence>MKIDSDSIIQLLLSGQIIEFDIRPPDEILNNLECLSYRKTSDHDDYSPIEYDCKCITHFRELERIFVWATMNYSWWKEDDDEDDKDDLLPYDVFDINLQSSYNWDEIQLCIYPFENKVYIDPYCITDDAQKLLQRLPWFKQRILWIAFIKKQDSDCFISLLPREMISLIIEKCQTTTMQDDVCSYYIDVP</sequence>
<dbReference type="EMBL" id="MK500334">
    <property type="protein sequence ID" value="QBK86231.1"/>
    <property type="molecule type" value="Genomic_DNA"/>
</dbReference>
<name>A0A481YTL0_9VIRU</name>
<protein>
    <submittedName>
        <fullName evidence="1">Uncharacterized protein</fullName>
    </submittedName>
</protein>
<proteinExistence type="predicted"/>
<evidence type="ECO:0000313" key="1">
    <source>
        <dbReference type="EMBL" id="QBK86231.1"/>
    </source>
</evidence>
<gene>
    <name evidence="1" type="ORF">LCMAC102_00250</name>
</gene>
<organism evidence="1">
    <name type="scientific">Marseillevirus LCMAC102</name>
    <dbReference type="NCBI Taxonomy" id="2506603"/>
    <lineage>
        <taxon>Viruses</taxon>
        <taxon>Varidnaviria</taxon>
        <taxon>Bamfordvirae</taxon>
        <taxon>Nucleocytoviricota</taxon>
        <taxon>Megaviricetes</taxon>
        <taxon>Pimascovirales</taxon>
        <taxon>Pimascovirales incertae sedis</taxon>
        <taxon>Marseilleviridae</taxon>
    </lineage>
</organism>
<reference evidence="1" key="1">
    <citation type="journal article" date="2019" name="MBio">
        <title>Virus Genomes from Deep Sea Sediments Expand the Ocean Megavirome and Support Independent Origins of Viral Gigantism.</title>
        <authorList>
            <person name="Backstrom D."/>
            <person name="Yutin N."/>
            <person name="Jorgensen S.L."/>
            <person name="Dharamshi J."/>
            <person name="Homa F."/>
            <person name="Zaremba-Niedwiedzka K."/>
            <person name="Spang A."/>
            <person name="Wolf Y.I."/>
            <person name="Koonin E.V."/>
            <person name="Ettema T.J."/>
        </authorList>
    </citation>
    <scope>NUCLEOTIDE SEQUENCE</scope>
</reference>